<feature type="compositionally biased region" description="Basic and acidic residues" evidence="1">
    <location>
        <begin position="89"/>
        <end position="105"/>
    </location>
</feature>
<evidence type="ECO:0000313" key="2">
    <source>
        <dbReference type="EMBL" id="CAB4188672.1"/>
    </source>
</evidence>
<gene>
    <name evidence="2" type="ORF">UFOVP1176_45</name>
</gene>
<dbReference type="EMBL" id="LR797122">
    <property type="protein sequence ID" value="CAB4188672.1"/>
    <property type="molecule type" value="Genomic_DNA"/>
</dbReference>
<organism evidence="2">
    <name type="scientific">uncultured Caudovirales phage</name>
    <dbReference type="NCBI Taxonomy" id="2100421"/>
    <lineage>
        <taxon>Viruses</taxon>
        <taxon>Duplodnaviria</taxon>
        <taxon>Heunggongvirae</taxon>
        <taxon>Uroviricota</taxon>
        <taxon>Caudoviricetes</taxon>
        <taxon>Peduoviridae</taxon>
        <taxon>Maltschvirus</taxon>
        <taxon>Maltschvirus maltsch</taxon>
    </lineage>
</organism>
<sequence length="105" mass="11714">MSAPIWTTGYKPTKADLKGLYNHRFETIGGLVLDCYLSYEEEERETQDEPGCAAAIELVWALVEGVDISEVLGDLAETIEEEALSDLEDQIKDAEFERGQDRGES</sequence>
<evidence type="ECO:0000256" key="1">
    <source>
        <dbReference type="SAM" id="MobiDB-lite"/>
    </source>
</evidence>
<accession>A0A6J5QY39</accession>
<proteinExistence type="predicted"/>
<reference evidence="2" key="1">
    <citation type="submission" date="2020-05" db="EMBL/GenBank/DDBJ databases">
        <authorList>
            <person name="Chiriac C."/>
            <person name="Salcher M."/>
            <person name="Ghai R."/>
            <person name="Kavagutti S V."/>
        </authorList>
    </citation>
    <scope>NUCLEOTIDE SEQUENCE</scope>
</reference>
<protein>
    <submittedName>
        <fullName evidence="2">Uncharacterized protein</fullName>
    </submittedName>
</protein>
<name>A0A6J5QY39_9CAUD</name>
<feature type="region of interest" description="Disordered" evidence="1">
    <location>
        <begin position="86"/>
        <end position="105"/>
    </location>
</feature>